<protein>
    <recommendedName>
        <fullName evidence="7">Mitotic spindle assembly checkpoint protein MAD2A</fullName>
    </recommendedName>
    <alternativeName>
        <fullName evidence="8">Mitotic arrest deficient 2-like protein 1</fullName>
    </alternativeName>
</protein>
<reference evidence="10" key="1">
    <citation type="submission" date="2024-06" db="EMBL/GenBank/DDBJ databases">
        <authorList>
            <person name="Liu X."/>
            <person name="Lenzi L."/>
            <person name="Haldenby T S."/>
            <person name="Uol C."/>
        </authorList>
    </citation>
    <scope>NUCLEOTIDE SEQUENCE</scope>
</reference>
<dbReference type="InterPro" id="IPR036570">
    <property type="entry name" value="HORMA_dom_sf"/>
</dbReference>
<dbReference type="GO" id="GO:0005654">
    <property type="term" value="C:nucleoplasm"/>
    <property type="evidence" value="ECO:0007669"/>
    <property type="project" value="TreeGrafter"/>
</dbReference>
<dbReference type="FunFam" id="3.30.900.10:FF:000002">
    <property type="entry name" value="Mitotic spindle assembly checkpoint protein MAD2A"/>
    <property type="match status" value="1"/>
</dbReference>
<evidence type="ECO:0000256" key="2">
    <source>
        <dbReference type="ARBA" id="ARBA00010348"/>
    </source>
</evidence>
<dbReference type="Gene3D" id="3.30.900.10">
    <property type="entry name" value="HORMA domain"/>
    <property type="match status" value="1"/>
</dbReference>
<dbReference type="SUPFAM" id="SSF56019">
    <property type="entry name" value="The spindle assembly checkpoint protein mad2"/>
    <property type="match status" value="1"/>
</dbReference>
<evidence type="ECO:0000256" key="8">
    <source>
        <dbReference type="ARBA" id="ARBA00076594"/>
    </source>
</evidence>
<dbReference type="Proteomes" id="UP001497525">
    <property type="component" value="Unassembled WGS sequence"/>
</dbReference>
<dbReference type="GO" id="GO:0000776">
    <property type="term" value="C:kinetochore"/>
    <property type="evidence" value="ECO:0007669"/>
    <property type="project" value="TreeGrafter"/>
</dbReference>
<comment type="subcellular location">
    <subcellularLocation>
        <location evidence="1">Nucleus</location>
    </subcellularLocation>
</comment>
<dbReference type="InterPro" id="IPR003511">
    <property type="entry name" value="HORMA_dom"/>
</dbReference>
<keyword evidence="3" id="KW-0132">Cell division</keyword>
<dbReference type="Pfam" id="PF02301">
    <property type="entry name" value="HORMA"/>
    <property type="match status" value="1"/>
</dbReference>
<dbReference type="AlphaFoldDB" id="A0AAV2TXF9"/>
<gene>
    <name evidence="10" type="ORF">CDAUBV1_LOCUS16210</name>
</gene>
<name>A0AAV2TXF9_CALDB</name>
<dbReference type="PANTHER" id="PTHR11842:SF11">
    <property type="entry name" value="MITOTIC SPINDLE ASSEMBLY CHECKPOINT PROTEIN MAD2A"/>
    <property type="match status" value="1"/>
</dbReference>
<evidence type="ECO:0000256" key="7">
    <source>
        <dbReference type="ARBA" id="ARBA00068928"/>
    </source>
</evidence>
<keyword evidence="4" id="KW-0498">Mitosis</keyword>
<evidence type="ECO:0000256" key="5">
    <source>
        <dbReference type="ARBA" id="ARBA00023242"/>
    </source>
</evidence>
<comment type="caution">
    <text evidence="10">The sequence shown here is derived from an EMBL/GenBank/DDBJ whole genome shotgun (WGS) entry which is preliminary data.</text>
</comment>
<evidence type="ECO:0000313" key="10">
    <source>
        <dbReference type="EMBL" id="CAL5140916.1"/>
    </source>
</evidence>
<evidence type="ECO:0000313" key="11">
    <source>
        <dbReference type="Proteomes" id="UP001497525"/>
    </source>
</evidence>
<evidence type="ECO:0000259" key="9">
    <source>
        <dbReference type="PROSITE" id="PS50815"/>
    </source>
</evidence>
<dbReference type="GO" id="GO:0007094">
    <property type="term" value="P:mitotic spindle assembly checkpoint signaling"/>
    <property type="evidence" value="ECO:0007669"/>
    <property type="project" value="TreeGrafter"/>
</dbReference>
<accession>A0AAV2TXF9</accession>
<feature type="domain" description="HORMA" evidence="9">
    <location>
        <begin position="12"/>
        <end position="193"/>
    </location>
</feature>
<dbReference type="PROSITE" id="PS50815">
    <property type="entry name" value="HORMA"/>
    <property type="match status" value="1"/>
</dbReference>
<dbReference type="GO" id="GO:0051301">
    <property type="term" value="P:cell division"/>
    <property type="evidence" value="ECO:0007669"/>
    <property type="project" value="UniProtKB-KW"/>
</dbReference>
<dbReference type="InterPro" id="IPR045091">
    <property type="entry name" value="Mad2-like"/>
</dbReference>
<organism evidence="10 11">
    <name type="scientific">Calicophoron daubneyi</name>
    <name type="common">Rumen fluke</name>
    <name type="synonym">Paramphistomum daubneyi</name>
    <dbReference type="NCBI Taxonomy" id="300641"/>
    <lineage>
        <taxon>Eukaryota</taxon>
        <taxon>Metazoa</taxon>
        <taxon>Spiralia</taxon>
        <taxon>Lophotrochozoa</taxon>
        <taxon>Platyhelminthes</taxon>
        <taxon>Trematoda</taxon>
        <taxon>Digenea</taxon>
        <taxon>Plagiorchiida</taxon>
        <taxon>Pronocephalata</taxon>
        <taxon>Paramphistomoidea</taxon>
        <taxon>Paramphistomidae</taxon>
        <taxon>Calicophoron</taxon>
    </lineage>
</organism>
<evidence type="ECO:0000256" key="4">
    <source>
        <dbReference type="ARBA" id="ARBA00022776"/>
    </source>
</evidence>
<evidence type="ECO:0000256" key="1">
    <source>
        <dbReference type="ARBA" id="ARBA00004123"/>
    </source>
</evidence>
<dbReference type="GO" id="GO:1990728">
    <property type="term" value="C:mitotic spindle assembly checkpoint MAD1-MAD2 complex"/>
    <property type="evidence" value="ECO:0007669"/>
    <property type="project" value="UniProtKB-ARBA"/>
</dbReference>
<keyword evidence="6" id="KW-0131">Cell cycle</keyword>
<evidence type="ECO:0000256" key="3">
    <source>
        <dbReference type="ARBA" id="ARBA00022618"/>
    </source>
</evidence>
<comment type="similarity">
    <text evidence="2">Belongs to the MAD2 family.</text>
</comment>
<dbReference type="PANTHER" id="PTHR11842">
    <property type="entry name" value="MITOTIC SPINDLE ASSEMBLY CHECKPOINT PROTEIN MAD2"/>
    <property type="match status" value="1"/>
</dbReference>
<dbReference type="EMBL" id="CAXLJL010000811">
    <property type="protein sequence ID" value="CAL5140916.1"/>
    <property type="molecule type" value="Genomic_DNA"/>
</dbReference>
<keyword evidence="5" id="KW-0539">Nucleus</keyword>
<evidence type="ECO:0000256" key="6">
    <source>
        <dbReference type="ARBA" id="ARBA00023306"/>
    </source>
</evidence>
<proteinExistence type="inferred from homology"/>
<sequence>MLSAAASAISLKGSVEIIVDYFFYAINSILYQREIYPEAAFKKNMKYELSVLVAVDEELIDYLKKILDQVKVWLLSNAVHKLVLVVKSVKTGEVLERWQFDMIVEKPDPKNPNSKSIAAIQDEIRGVIRQIVATNTFLPILNTSCTFELLIYTDLNADVPNEWEESGPQLVKNSAEIKLRSFSTTVHRVEHMVSYKVDT</sequence>